<dbReference type="RefSeq" id="WP_289958529.1">
    <property type="nucleotide sequence ID" value="NZ_JAUEMJ010000005.1"/>
</dbReference>
<dbReference type="Proteomes" id="UP001171902">
    <property type="component" value="Unassembled WGS sequence"/>
</dbReference>
<feature type="transmembrane region" description="Helical" evidence="1">
    <location>
        <begin position="101"/>
        <end position="121"/>
    </location>
</feature>
<comment type="caution">
    <text evidence="3">The sequence shown here is derived from an EMBL/GenBank/DDBJ whole genome shotgun (WGS) entry which is preliminary data.</text>
</comment>
<accession>A0ABT7YTM2</accession>
<dbReference type="EMBL" id="JAUEMJ010000005">
    <property type="protein sequence ID" value="MDN3241623.1"/>
    <property type="molecule type" value="Genomic_DNA"/>
</dbReference>
<protein>
    <submittedName>
        <fullName evidence="3">VanZ family protein</fullName>
    </submittedName>
</protein>
<evidence type="ECO:0000313" key="3">
    <source>
        <dbReference type="EMBL" id="MDN3241623.1"/>
    </source>
</evidence>
<feature type="transmembrane region" description="Helical" evidence="1">
    <location>
        <begin position="133"/>
        <end position="151"/>
    </location>
</feature>
<gene>
    <name evidence="3" type="ORF">QWI33_18005</name>
</gene>
<evidence type="ECO:0000256" key="1">
    <source>
        <dbReference type="SAM" id="Phobius"/>
    </source>
</evidence>
<dbReference type="InterPro" id="IPR006976">
    <property type="entry name" value="VanZ-like"/>
</dbReference>
<keyword evidence="4" id="KW-1185">Reference proteome</keyword>
<keyword evidence="1" id="KW-1133">Transmembrane helix</keyword>
<evidence type="ECO:0000313" key="4">
    <source>
        <dbReference type="Proteomes" id="UP001171902"/>
    </source>
</evidence>
<reference evidence="3" key="1">
    <citation type="submission" date="2023-06" db="EMBL/GenBank/DDBJ databases">
        <title>Gycomyces niveus sp.nov., a novel actinomycete isolated from soil in Shouguang.</title>
        <authorList>
            <person name="Yang X."/>
            <person name="Zhao J."/>
        </authorList>
    </citation>
    <scope>NUCLEOTIDE SEQUENCE</scope>
    <source>
        <strain evidence="3">NEAU C2</strain>
    </source>
</reference>
<keyword evidence="1" id="KW-0472">Membrane</keyword>
<organism evidence="3 4">
    <name type="scientific">Glycomyces tritici</name>
    <dbReference type="NCBI Taxonomy" id="2665176"/>
    <lineage>
        <taxon>Bacteria</taxon>
        <taxon>Bacillati</taxon>
        <taxon>Actinomycetota</taxon>
        <taxon>Actinomycetes</taxon>
        <taxon>Glycomycetales</taxon>
        <taxon>Glycomycetaceae</taxon>
        <taxon>Glycomyces</taxon>
    </lineage>
</organism>
<evidence type="ECO:0000259" key="2">
    <source>
        <dbReference type="Pfam" id="PF04892"/>
    </source>
</evidence>
<proteinExistence type="predicted"/>
<feature type="transmembrane region" description="Helical" evidence="1">
    <location>
        <begin position="12"/>
        <end position="29"/>
    </location>
</feature>
<name>A0ABT7YTM2_9ACTN</name>
<sequence length="166" mass="17239">MIAALIAEHPWLSPALLLVLIVLGFLVGPRLSARPTVAWALAGASVVAVMAAAVVPEDRVLQARCEIAWSLPTPERVEPFANLVLFIPIAFLIAVAGKRPLLGLLAGVTFSALIEAVQALLPAIGRSCDTGDWVANSIGAIGGAALAWAVIRLRPRGADDADRPSA</sequence>
<feature type="domain" description="VanZ-like" evidence="2">
    <location>
        <begin position="69"/>
        <end position="149"/>
    </location>
</feature>
<feature type="transmembrane region" description="Helical" evidence="1">
    <location>
        <begin position="36"/>
        <end position="55"/>
    </location>
</feature>
<dbReference type="Pfam" id="PF04892">
    <property type="entry name" value="VanZ"/>
    <property type="match status" value="1"/>
</dbReference>
<feature type="transmembrane region" description="Helical" evidence="1">
    <location>
        <begin position="79"/>
        <end position="96"/>
    </location>
</feature>
<keyword evidence="1" id="KW-0812">Transmembrane</keyword>